<organism evidence="1 3">
    <name type="scientific">Metapseudomonas otitidis</name>
    <dbReference type="NCBI Taxonomy" id="319939"/>
    <lineage>
        <taxon>Bacteria</taxon>
        <taxon>Pseudomonadati</taxon>
        <taxon>Pseudomonadota</taxon>
        <taxon>Gammaproteobacteria</taxon>
        <taxon>Pseudomonadales</taxon>
        <taxon>Pseudomonadaceae</taxon>
        <taxon>Metapseudomonas</taxon>
    </lineage>
</organism>
<proteinExistence type="predicted"/>
<protein>
    <recommendedName>
        <fullName evidence="5">Cytoplasmic protein</fullName>
    </recommendedName>
</protein>
<evidence type="ECO:0000313" key="1">
    <source>
        <dbReference type="EMBL" id="BBT15357.1"/>
    </source>
</evidence>
<gene>
    <name evidence="2" type="ORF">R0G64_20590</name>
    <name evidence="1" type="ORF">WP8S17C03_14060</name>
</gene>
<dbReference type="Proteomes" id="UP001273935">
    <property type="component" value="Unassembled WGS sequence"/>
</dbReference>
<dbReference type="RefSeq" id="WP_197971119.1">
    <property type="nucleotide sequence ID" value="NZ_AP022213.1"/>
</dbReference>
<reference evidence="1 3" key="1">
    <citation type="submission" date="2019-12" db="EMBL/GenBank/DDBJ databases">
        <title>complete genome sequences of Pseudomonas otitidis str. WP8-S17-CRE-03 isolated from wastewater treatment plant effluent.</title>
        <authorList>
            <person name="Sekizuka T."/>
            <person name="Itokawa K."/>
            <person name="Yatsu K."/>
            <person name="Inamine Y."/>
            <person name="Kuroda M."/>
        </authorList>
    </citation>
    <scope>NUCLEOTIDE SEQUENCE [LARGE SCALE GENOMIC DNA]</scope>
    <source>
        <strain evidence="1 3">WP8-S17-CRE-03</strain>
    </source>
</reference>
<evidence type="ECO:0008006" key="5">
    <source>
        <dbReference type="Google" id="ProtNLM"/>
    </source>
</evidence>
<accession>A0A6S5RLT6</accession>
<evidence type="ECO:0000313" key="2">
    <source>
        <dbReference type="EMBL" id="MDV3441818.1"/>
    </source>
</evidence>
<dbReference type="EMBL" id="AP022213">
    <property type="protein sequence ID" value="BBT15357.1"/>
    <property type="molecule type" value="Genomic_DNA"/>
</dbReference>
<dbReference type="EMBL" id="JAWJUL010000089">
    <property type="protein sequence ID" value="MDV3441818.1"/>
    <property type="molecule type" value="Genomic_DNA"/>
</dbReference>
<name>A0A6S5RLT6_9GAMM</name>
<dbReference type="Proteomes" id="UP000515591">
    <property type="component" value="Chromosome"/>
</dbReference>
<sequence length="96" mass="10304">MTSIKLPSGRSWDPGIDPYAYQRATEGNRELIEQSDKCGCIGCGEIFAPSEIVKWWDGGETACCPHCCMTSVVVGSASGLPIDEEFLSMAGGHVVY</sequence>
<evidence type="ECO:0000313" key="3">
    <source>
        <dbReference type="Proteomes" id="UP000515591"/>
    </source>
</evidence>
<reference evidence="2 4" key="2">
    <citation type="submission" date="2023-10" db="EMBL/GenBank/DDBJ databases">
        <title>Pseudomonas otitidis isolated from a paediatric patient with cystic fibrosis in Chile.</title>
        <authorList>
            <person name="Amsteins-Romero L."/>
            <person name="Opazo-Capurro A."/>
            <person name="Matus-Kohler M."/>
            <person name="Gonzalez-Rocha G."/>
        </authorList>
    </citation>
    <scope>NUCLEOTIDE SEQUENCE [LARGE SCALE GENOMIC DNA]</scope>
    <source>
        <strain evidence="2 4">P-714</strain>
    </source>
</reference>
<evidence type="ECO:0000313" key="4">
    <source>
        <dbReference type="Proteomes" id="UP001273935"/>
    </source>
</evidence>
<dbReference type="AlphaFoldDB" id="A0A6S5RLT6"/>
<keyword evidence="4" id="KW-1185">Reference proteome</keyword>